<gene>
    <name evidence="4" type="ORF">CEUSTIGMA_g2894.t1</name>
</gene>
<dbReference type="Gene3D" id="3.30.70.580">
    <property type="entry name" value="Pseudouridine synthase I, catalytic domain, N-terminal subdomain"/>
    <property type="match status" value="1"/>
</dbReference>
<feature type="domain" description="Pseudouridine synthase RsuA/RluA-like" evidence="3">
    <location>
        <begin position="137"/>
        <end position="276"/>
    </location>
</feature>
<dbReference type="PANTHER" id="PTHR47683:SF2">
    <property type="entry name" value="RNA-BINDING S4 DOMAIN-CONTAINING PROTEIN"/>
    <property type="match status" value="1"/>
</dbReference>
<evidence type="ECO:0000259" key="3">
    <source>
        <dbReference type="Pfam" id="PF00849"/>
    </source>
</evidence>
<dbReference type="InterPro" id="IPR006145">
    <property type="entry name" value="PsdUridine_synth_RsuA/RluA"/>
</dbReference>
<dbReference type="InterPro" id="IPR020094">
    <property type="entry name" value="TruA/RsuA/RluB/E/F_N"/>
</dbReference>
<dbReference type="InterPro" id="IPR050343">
    <property type="entry name" value="RsuA_PseudoU_synthase"/>
</dbReference>
<dbReference type="GO" id="GO:0009982">
    <property type="term" value="F:pseudouridine synthase activity"/>
    <property type="evidence" value="ECO:0007669"/>
    <property type="project" value="InterPro"/>
</dbReference>
<dbReference type="GO" id="GO:0003723">
    <property type="term" value="F:RNA binding"/>
    <property type="evidence" value="ECO:0007669"/>
    <property type="project" value="InterPro"/>
</dbReference>
<dbReference type="Pfam" id="PF00849">
    <property type="entry name" value="PseudoU_synth_2"/>
    <property type="match status" value="1"/>
</dbReference>
<protein>
    <recommendedName>
        <fullName evidence="3">Pseudouridine synthase RsuA/RluA-like domain-containing protein</fullName>
    </recommendedName>
</protein>
<dbReference type="NCBIfam" id="TIGR00093">
    <property type="entry name" value="pseudouridine synthase"/>
    <property type="match status" value="1"/>
</dbReference>
<accession>A0A250WY56</accession>
<dbReference type="OrthoDB" id="440619at2759"/>
<dbReference type="SUPFAM" id="SSF55120">
    <property type="entry name" value="Pseudouridine synthase"/>
    <property type="match status" value="1"/>
</dbReference>
<dbReference type="InterPro" id="IPR020103">
    <property type="entry name" value="PsdUridine_synth_cat_dom_sf"/>
</dbReference>
<dbReference type="Proteomes" id="UP000232323">
    <property type="component" value="Unassembled WGS sequence"/>
</dbReference>
<dbReference type="GO" id="GO:0001522">
    <property type="term" value="P:pseudouridine synthesis"/>
    <property type="evidence" value="ECO:0007669"/>
    <property type="project" value="InterPro"/>
</dbReference>
<organism evidence="4 5">
    <name type="scientific">Chlamydomonas eustigma</name>
    <dbReference type="NCBI Taxonomy" id="1157962"/>
    <lineage>
        <taxon>Eukaryota</taxon>
        <taxon>Viridiplantae</taxon>
        <taxon>Chlorophyta</taxon>
        <taxon>core chlorophytes</taxon>
        <taxon>Chlorophyceae</taxon>
        <taxon>CS clade</taxon>
        <taxon>Chlamydomonadales</taxon>
        <taxon>Chlamydomonadaceae</taxon>
        <taxon>Chlamydomonas</taxon>
    </lineage>
</organism>
<evidence type="ECO:0000256" key="1">
    <source>
        <dbReference type="ARBA" id="ARBA00023235"/>
    </source>
</evidence>
<sequence>MMMLLTRRTLTAGWTARNLLPFQLNKSYFFGQHQHGHFIVQQSDVKRDYLAIFHALSKNDVSSEDDDEDTPAPGKPLRVERLLANLGYGKRKECQQFVQKGRALKKDGKKLKVGDKVLHSDIMMDGEELDAPFPMTIMINKPVGYVVTAPDDDKILDPKVYDLLPYRFGRRRPFLSSVGRLDKATCGMLLLTDDGQLVHRINTPKKGIWKVYEARLAAPMTEKEVEAAVKKFASGTFLLQGEYEPLLPAKLVALNPDHMRISICEGRYHQVRRMFTAIGHEVVSLIRLSVGGLDMGDLPDGEWRYLSAAELDTVFSGPSSEQVLSGSMNKSSDNMTLSSTSAPTKVAPPPQLHSLAPTVNKPDALEIVQTPSIKKVRLDLKRRVRVESLRKEIQRMPE</sequence>
<reference evidence="4 5" key="1">
    <citation type="submission" date="2017-08" db="EMBL/GenBank/DDBJ databases">
        <title>Acidophilic green algal genome provides insights into adaptation to an acidic environment.</title>
        <authorList>
            <person name="Hirooka S."/>
            <person name="Hirose Y."/>
            <person name="Kanesaki Y."/>
            <person name="Higuchi S."/>
            <person name="Fujiwara T."/>
            <person name="Onuma R."/>
            <person name="Era A."/>
            <person name="Ohbayashi R."/>
            <person name="Uzuka A."/>
            <person name="Nozaki H."/>
            <person name="Yoshikawa H."/>
            <person name="Miyagishima S.Y."/>
        </authorList>
    </citation>
    <scope>NUCLEOTIDE SEQUENCE [LARGE SCALE GENOMIC DNA]</scope>
    <source>
        <strain evidence="4 5">NIES-2499</strain>
    </source>
</reference>
<dbReference type="STRING" id="1157962.A0A250WY56"/>
<dbReference type="InterPro" id="IPR042092">
    <property type="entry name" value="PsdUridine_s_RsuA/RluB/E/F_cat"/>
</dbReference>
<dbReference type="PANTHER" id="PTHR47683">
    <property type="entry name" value="PSEUDOURIDINE SYNTHASE FAMILY PROTEIN-RELATED"/>
    <property type="match status" value="1"/>
</dbReference>
<keyword evidence="1" id="KW-0413">Isomerase</keyword>
<evidence type="ECO:0000256" key="2">
    <source>
        <dbReference type="SAM" id="MobiDB-lite"/>
    </source>
</evidence>
<dbReference type="InterPro" id="IPR000748">
    <property type="entry name" value="PsdUridine_synth_RsuA/RluB/E/F"/>
</dbReference>
<feature type="region of interest" description="Disordered" evidence="2">
    <location>
        <begin position="322"/>
        <end position="350"/>
    </location>
</feature>
<dbReference type="EMBL" id="BEGY01000012">
    <property type="protein sequence ID" value="GAX75450.1"/>
    <property type="molecule type" value="Genomic_DNA"/>
</dbReference>
<dbReference type="AlphaFoldDB" id="A0A250WY56"/>
<comment type="caution">
    <text evidence="4">The sequence shown here is derived from an EMBL/GenBank/DDBJ whole genome shotgun (WGS) entry which is preliminary data.</text>
</comment>
<name>A0A250WY56_9CHLO</name>
<proteinExistence type="predicted"/>
<dbReference type="Gene3D" id="3.10.290.10">
    <property type="entry name" value="RNA-binding S4 domain"/>
    <property type="match status" value="1"/>
</dbReference>
<dbReference type="Gene3D" id="3.30.70.1560">
    <property type="entry name" value="Alpha-L RNA-binding motif"/>
    <property type="match status" value="1"/>
</dbReference>
<keyword evidence="5" id="KW-1185">Reference proteome</keyword>
<evidence type="ECO:0000313" key="5">
    <source>
        <dbReference type="Proteomes" id="UP000232323"/>
    </source>
</evidence>
<feature type="compositionally biased region" description="Polar residues" evidence="2">
    <location>
        <begin position="322"/>
        <end position="343"/>
    </location>
</feature>
<evidence type="ECO:0000313" key="4">
    <source>
        <dbReference type="EMBL" id="GAX75450.1"/>
    </source>
</evidence>
<dbReference type="InterPro" id="IPR036986">
    <property type="entry name" value="S4_RNA-bd_sf"/>
</dbReference>